<dbReference type="OrthoDB" id="3700944at2"/>
<keyword evidence="2" id="KW-1185">Reference proteome</keyword>
<evidence type="ECO:0000313" key="2">
    <source>
        <dbReference type="Proteomes" id="UP000440096"/>
    </source>
</evidence>
<comment type="caution">
    <text evidence="1">The sequence shown here is derived from an EMBL/GenBank/DDBJ whole genome shotgun (WGS) entry which is preliminary data.</text>
</comment>
<organism evidence="1 2">
    <name type="scientific">Amycolatopsis pithecellobii</name>
    <dbReference type="NCBI Taxonomy" id="664692"/>
    <lineage>
        <taxon>Bacteria</taxon>
        <taxon>Bacillati</taxon>
        <taxon>Actinomycetota</taxon>
        <taxon>Actinomycetes</taxon>
        <taxon>Pseudonocardiales</taxon>
        <taxon>Pseudonocardiaceae</taxon>
        <taxon>Amycolatopsis</taxon>
    </lineage>
</organism>
<reference evidence="1 2" key="1">
    <citation type="submission" date="2019-11" db="EMBL/GenBank/DDBJ databases">
        <title>Draft genome of Amycolatopsis RM579.</title>
        <authorList>
            <person name="Duangmal K."/>
            <person name="Mingma R."/>
        </authorList>
    </citation>
    <scope>NUCLEOTIDE SEQUENCE [LARGE SCALE GENOMIC DNA]</scope>
    <source>
        <strain evidence="1 2">RM579</strain>
    </source>
</reference>
<proteinExistence type="predicted"/>
<dbReference type="EMBL" id="WMBA01000052">
    <property type="protein sequence ID" value="MTD57700.1"/>
    <property type="molecule type" value="Genomic_DNA"/>
</dbReference>
<dbReference type="AlphaFoldDB" id="A0A6N7Z8B8"/>
<dbReference type="Proteomes" id="UP000440096">
    <property type="component" value="Unassembled WGS sequence"/>
</dbReference>
<accession>A0A6N7Z8B8</accession>
<sequence length="186" mass="19619">MILLATITLGGCTTSIDGVSAPVSATAPTLRLPVRAKELSLQGTDPCALLTPAQLDQLKENGAPRRLPIDLERDGPTCAFDVDAAAPTYTYYLETVLTADVGEWLTGAHHKTSMTQQPVEVPGFPALVNFAPSAGIQDCETLVGVADGETLRAEMAADDKSFTQPQLCDMATTVAKMAVETLETVK</sequence>
<dbReference type="InterPro" id="IPR024520">
    <property type="entry name" value="DUF3558"/>
</dbReference>
<protein>
    <submittedName>
        <fullName evidence="1">DUF3558 domain-containing protein</fullName>
    </submittedName>
</protein>
<gene>
    <name evidence="1" type="ORF">GKO32_27530</name>
</gene>
<dbReference type="Pfam" id="PF12079">
    <property type="entry name" value="DUF3558"/>
    <property type="match status" value="1"/>
</dbReference>
<name>A0A6N7Z8B8_9PSEU</name>
<evidence type="ECO:0000313" key="1">
    <source>
        <dbReference type="EMBL" id="MTD57700.1"/>
    </source>
</evidence>